<dbReference type="SUPFAM" id="SSF52540">
    <property type="entry name" value="P-loop containing nucleoside triphosphate hydrolases"/>
    <property type="match status" value="1"/>
</dbReference>
<dbReference type="Gene3D" id="3.40.50.300">
    <property type="entry name" value="P-loop containing nucleotide triphosphate hydrolases"/>
    <property type="match status" value="1"/>
</dbReference>
<dbReference type="eggNOG" id="COG0714">
    <property type="taxonomic scope" value="Bacteria"/>
</dbReference>
<dbReference type="RefSeq" id="WP_020584519.1">
    <property type="nucleotide sequence ID" value="NZ_JOJP01000001.1"/>
</dbReference>
<dbReference type="CDD" id="cd00009">
    <property type="entry name" value="AAA"/>
    <property type="match status" value="1"/>
</dbReference>
<keyword evidence="7" id="KW-1185">Reference proteome</keyword>
<evidence type="ECO:0000313" key="7">
    <source>
        <dbReference type="Proteomes" id="UP000027997"/>
    </source>
</evidence>
<gene>
    <name evidence="6" type="ORF">GV64_15465</name>
</gene>
<evidence type="ECO:0000313" key="6">
    <source>
        <dbReference type="EMBL" id="KEI71942.1"/>
    </source>
</evidence>
<dbReference type="EMBL" id="JOJP01000001">
    <property type="protein sequence ID" value="KEI71942.1"/>
    <property type="molecule type" value="Genomic_DNA"/>
</dbReference>
<evidence type="ECO:0000256" key="3">
    <source>
        <dbReference type="ARBA" id="ARBA00061607"/>
    </source>
</evidence>
<dbReference type="PIRSF" id="PIRSF002849">
    <property type="entry name" value="AAA_ATPase_chaperone_MoxR_prd"/>
    <property type="match status" value="1"/>
</dbReference>
<organism evidence="6 7">
    <name type="scientific">Endozoicomonas elysicola</name>
    <dbReference type="NCBI Taxonomy" id="305900"/>
    <lineage>
        <taxon>Bacteria</taxon>
        <taxon>Pseudomonadati</taxon>
        <taxon>Pseudomonadota</taxon>
        <taxon>Gammaproteobacteria</taxon>
        <taxon>Oceanospirillales</taxon>
        <taxon>Endozoicomonadaceae</taxon>
        <taxon>Endozoicomonas</taxon>
    </lineage>
</organism>
<accession>A0A081KCR6</accession>
<dbReference type="InterPro" id="IPR050764">
    <property type="entry name" value="CbbQ/NirQ/NorQ/GpvN"/>
</dbReference>
<dbReference type="FunFam" id="3.40.50.300:FF:000640">
    <property type="entry name" value="MoxR family ATPase"/>
    <property type="match status" value="1"/>
</dbReference>
<evidence type="ECO:0000256" key="2">
    <source>
        <dbReference type="ARBA" id="ARBA00022840"/>
    </source>
</evidence>
<dbReference type="STRING" id="305900.GV64_15465"/>
<dbReference type="PANTHER" id="PTHR42759:SF5">
    <property type="entry name" value="METHANOL DEHYDROGENASE REGULATOR"/>
    <property type="match status" value="1"/>
</dbReference>
<dbReference type="InterPro" id="IPR041628">
    <property type="entry name" value="ChlI/MoxR_AAA_lid"/>
</dbReference>
<feature type="domain" description="ChlI/MoxR AAA lid" evidence="5">
    <location>
        <begin position="228"/>
        <end position="290"/>
    </location>
</feature>
<reference evidence="6 7" key="1">
    <citation type="submission" date="2014-06" db="EMBL/GenBank/DDBJ databases">
        <title>Whole Genome Sequences of Three Symbiotic Endozoicomonas Bacteria.</title>
        <authorList>
            <person name="Neave M.J."/>
            <person name="Apprill A."/>
            <person name="Voolstra C.R."/>
        </authorList>
    </citation>
    <scope>NUCLEOTIDE SEQUENCE [LARGE SCALE GENOMIC DNA]</scope>
    <source>
        <strain evidence="6 7">DSM 22380</strain>
    </source>
</reference>
<feature type="domain" description="ATPase AAA-3" evidence="4">
    <location>
        <begin position="35"/>
        <end position="165"/>
    </location>
</feature>
<dbReference type="Pfam" id="PF07726">
    <property type="entry name" value="AAA_3"/>
    <property type="match status" value="1"/>
</dbReference>
<dbReference type="Proteomes" id="UP000027997">
    <property type="component" value="Unassembled WGS sequence"/>
</dbReference>
<dbReference type="Pfam" id="PF17863">
    <property type="entry name" value="AAA_lid_2"/>
    <property type="match status" value="1"/>
</dbReference>
<keyword evidence="2" id="KW-0067">ATP-binding</keyword>
<dbReference type="PANTHER" id="PTHR42759">
    <property type="entry name" value="MOXR FAMILY PROTEIN"/>
    <property type="match status" value="1"/>
</dbReference>
<dbReference type="AlphaFoldDB" id="A0A081KCR6"/>
<comment type="similarity">
    <text evidence="3">Belongs to the MoxR family.</text>
</comment>
<dbReference type="GO" id="GO:0016887">
    <property type="term" value="F:ATP hydrolysis activity"/>
    <property type="evidence" value="ECO:0007669"/>
    <property type="project" value="InterPro"/>
</dbReference>
<dbReference type="InterPro" id="IPR011703">
    <property type="entry name" value="ATPase_AAA-3"/>
</dbReference>
<dbReference type="GO" id="GO:0005524">
    <property type="term" value="F:ATP binding"/>
    <property type="evidence" value="ECO:0007669"/>
    <property type="project" value="UniProtKB-KW"/>
</dbReference>
<evidence type="ECO:0000259" key="4">
    <source>
        <dbReference type="Pfam" id="PF07726"/>
    </source>
</evidence>
<dbReference type="Gene3D" id="1.10.8.80">
    <property type="entry name" value="Magnesium chelatase subunit I, C-Terminal domain"/>
    <property type="match status" value="1"/>
</dbReference>
<proteinExistence type="inferred from homology"/>
<evidence type="ECO:0000259" key="5">
    <source>
        <dbReference type="Pfam" id="PF17863"/>
    </source>
</evidence>
<dbReference type="InterPro" id="IPR027417">
    <property type="entry name" value="P-loop_NTPase"/>
</dbReference>
<protein>
    <submittedName>
        <fullName evidence="6">ATPase AAA</fullName>
    </submittedName>
</protein>
<comment type="caution">
    <text evidence="6">The sequence shown here is derived from an EMBL/GenBank/DDBJ whole genome shotgun (WGS) entry which is preliminary data.</text>
</comment>
<evidence type="ECO:0000256" key="1">
    <source>
        <dbReference type="ARBA" id="ARBA00022741"/>
    </source>
</evidence>
<sequence length="300" mass="33087">MQSTLKNGMDTLSGVIRGKDQEIRLALCCILARGHLLIEDLPGMGKTALALSLARLMGLDYQRIQFTSDLLPADILGVSIFDQQAASFQFKKGPVFAQLLLADEVNRASPRTQSALLEAMEERQVTIEGQARTLPEPFIVIATQNPLSQQGTFPLPESQMDRFLMRIPMGYPDAESEKAILRGEAGRYLVGELAQVITPQVLMAMQHEVSHVHASDMLLDYILRLLKATRDEGHFAVGLSPRAGLALLQAARAWAYIEGRDYLIPEDVQAVFVPVSGHRLTMQKQGISPNELLNRVNAMA</sequence>
<name>A0A081KCR6_9GAMM</name>
<keyword evidence="1" id="KW-0547">Nucleotide-binding</keyword>